<organism evidence="3 4">
    <name type="scientific">Pseudallescheria apiosperma</name>
    <name type="common">Scedosporium apiospermum</name>
    <dbReference type="NCBI Taxonomy" id="563466"/>
    <lineage>
        <taxon>Eukaryota</taxon>
        <taxon>Fungi</taxon>
        <taxon>Dikarya</taxon>
        <taxon>Ascomycota</taxon>
        <taxon>Pezizomycotina</taxon>
        <taxon>Sordariomycetes</taxon>
        <taxon>Hypocreomycetidae</taxon>
        <taxon>Microascales</taxon>
        <taxon>Microascaceae</taxon>
        <taxon>Scedosporium</taxon>
    </lineage>
</organism>
<feature type="compositionally biased region" description="Low complexity" evidence="1">
    <location>
        <begin position="250"/>
        <end position="266"/>
    </location>
</feature>
<evidence type="ECO:0000256" key="2">
    <source>
        <dbReference type="SAM" id="Phobius"/>
    </source>
</evidence>
<feature type="transmembrane region" description="Helical" evidence="2">
    <location>
        <begin position="94"/>
        <end position="120"/>
    </location>
</feature>
<feature type="transmembrane region" description="Helical" evidence="2">
    <location>
        <begin position="140"/>
        <end position="161"/>
    </location>
</feature>
<accession>A0A084GCN3</accession>
<evidence type="ECO:0008006" key="5">
    <source>
        <dbReference type="Google" id="ProtNLM"/>
    </source>
</evidence>
<dbReference type="Proteomes" id="UP000028545">
    <property type="component" value="Unassembled WGS sequence"/>
</dbReference>
<dbReference type="OrthoDB" id="5279542at2759"/>
<comment type="caution">
    <text evidence="3">The sequence shown here is derived from an EMBL/GenBank/DDBJ whole genome shotgun (WGS) entry which is preliminary data.</text>
</comment>
<evidence type="ECO:0000313" key="3">
    <source>
        <dbReference type="EMBL" id="KEZ45095.1"/>
    </source>
</evidence>
<feature type="region of interest" description="Disordered" evidence="1">
    <location>
        <begin position="199"/>
        <end position="266"/>
    </location>
</feature>
<keyword evidence="2" id="KW-1133">Transmembrane helix</keyword>
<proteinExistence type="predicted"/>
<sequence>MEPIKVIVASTKATWLAKLVFRGIAAVIAIALIGIVSSVAAQSSYDDYYYSYTDGYIPLAVIGAQLILSVCWTIAEIVCLIVRTGHLGIHPGACVAMDLIIWLGLLIGVIILSLLCWGGWCGWDYDEYGDAVVSHSRRTATVALGVILILTHFTLFVIACWETSVRNRAVRLILDRNGELLKGPESAYKAYQSYQARSAPAAQPVPQPPPAAFSPAPAPVPGHLYPTAPPSRRPVASEAPQASLNPGRIPSPSEVSSVSPVAPNPQ</sequence>
<keyword evidence="2" id="KW-0472">Membrane</keyword>
<dbReference type="GeneID" id="27721597"/>
<dbReference type="AlphaFoldDB" id="A0A084GCN3"/>
<feature type="transmembrane region" description="Helical" evidence="2">
    <location>
        <begin position="20"/>
        <end position="41"/>
    </location>
</feature>
<dbReference type="RefSeq" id="XP_016644894.1">
    <property type="nucleotide sequence ID" value="XM_016785518.1"/>
</dbReference>
<evidence type="ECO:0000313" key="4">
    <source>
        <dbReference type="Proteomes" id="UP000028545"/>
    </source>
</evidence>
<gene>
    <name evidence="3" type="ORF">SAPIO_CDS2525</name>
</gene>
<evidence type="ECO:0000256" key="1">
    <source>
        <dbReference type="SAM" id="MobiDB-lite"/>
    </source>
</evidence>
<dbReference type="OMA" id="EIVCLIV"/>
<dbReference type="HOGENOM" id="CLU_1046462_0_0_1"/>
<dbReference type="KEGG" id="sapo:SAPIO_CDS2525"/>
<protein>
    <recommendedName>
        <fullName evidence="5">MARVEL domain-containing protein</fullName>
    </recommendedName>
</protein>
<keyword evidence="2" id="KW-0812">Transmembrane</keyword>
<dbReference type="EMBL" id="JOWA01000086">
    <property type="protein sequence ID" value="KEZ45095.1"/>
    <property type="molecule type" value="Genomic_DNA"/>
</dbReference>
<keyword evidence="4" id="KW-1185">Reference proteome</keyword>
<feature type="transmembrane region" description="Helical" evidence="2">
    <location>
        <begin position="56"/>
        <end position="82"/>
    </location>
</feature>
<feature type="compositionally biased region" description="Pro residues" evidence="1">
    <location>
        <begin position="203"/>
        <end position="220"/>
    </location>
</feature>
<reference evidence="3 4" key="1">
    <citation type="journal article" date="2014" name="Genome Announc.">
        <title>Draft genome sequence of the pathogenic fungus Scedosporium apiospermum.</title>
        <authorList>
            <person name="Vandeputte P."/>
            <person name="Ghamrawi S."/>
            <person name="Rechenmann M."/>
            <person name="Iltis A."/>
            <person name="Giraud S."/>
            <person name="Fleury M."/>
            <person name="Thornton C."/>
            <person name="Delhaes L."/>
            <person name="Meyer W."/>
            <person name="Papon N."/>
            <person name="Bouchara J.P."/>
        </authorList>
    </citation>
    <scope>NUCLEOTIDE SEQUENCE [LARGE SCALE GENOMIC DNA]</scope>
    <source>
        <strain evidence="3 4">IHEM 14462</strain>
    </source>
</reference>
<name>A0A084GCN3_PSEDA</name>
<dbReference type="VEuPathDB" id="FungiDB:SAPIO_CDS2525"/>